<organism evidence="2 3">
    <name type="scientific">Trifolium medium</name>
    <dbReference type="NCBI Taxonomy" id="97028"/>
    <lineage>
        <taxon>Eukaryota</taxon>
        <taxon>Viridiplantae</taxon>
        <taxon>Streptophyta</taxon>
        <taxon>Embryophyta</taxon>
        <taxon>Tracheophyta</taxon>
        <taxon>Spermatophyta</taxon>
        <taxon>Magnoliopsida</taxon>
        <taxon>eudicotyledons</taxon>
        <taxon>Gunneridae</taxon>
        <taxon>Pentapetalae</taxon>
        <taxon>rosids</taxon>
        <taxon>fabids</taxon>
        <taxon>Fabales</taxon>
        <taxon>Fabaceae</taxon>
        <taxon>Papilionoideae</taxon>
        <taxon>50 kb inversion clade</taxon>
        <taxon>NPAAA clade</taxon>
        <taxon>Hologalegina</taxon>
        <taxon>IRL clade</taxon>
        <taxon>Trifolieae</taxon>
        <taxon>Trifolium</taxon>
    </lineage>
</organism>
<dbReference type="Proteomes" id="UP000265520">
    <property type="component" value="Unassembled WGS sequence"/>
</dbReference>
<evidence type="ECO:0000256" key="1">
    <source>
        <dbReference type="SAM" id="MobiDB-lite"/>
    </source>
</evidence>
<keyword evidence="3" id="KW-1185">Reference proteome</keyword>
<sequence>MEPSQTTNEQQQEEQVVTPWEVS</sequence>
<evidence type="ECO:0000313" key="2">
    <source>
        <dbReference type="EMBL" id="MCH95830.1"/>
    </source>
</evidence>
<protein>
    <submittedName>
        <fullName evidence="2">Uncharacterized protein</fullName>
    </submittedName>
</protein>
<name>A0A392N7P2_9FABA</name>
<feature type="non-terminal residue" evidence="2">
    <location>
        <position position="23"/>
    </location>
</feature>
<dbReference type="EMBL" id="LXQA010030788">
    <property type="protein sequence ID" value="MCH95830.1"/>
    <property type="molecule type" value="Genomic_DNA"/>
</dbReference>
<reference evidence="2 3" key="1">
    <citation type="journal article" date="2018" name="Front. Plant Sci.">
        <title>Red Clover (Trifolium pratense) and Zigzag Clover (T. medium) - A Picture of Genomic Similarities and Differences.</title>
        <authorList>
            <person name="Dluhosova J."/>
            <person name="Istvanek J."/>
            <person name="Nedelnik J."/>
            <person name="Repkova J."/>
        </authorList>
    </citation>
    <scope>NUCLEOTIDE SEQUENCE [LARGE SCALE GENOMIC DNA]</scope>
    <source>
        <strain evidence="3">cv. 10/8</strain>
        <tissue evidence="2">Leaf</tissue>
    </source>
</reference>
<comment type="caution">
    <text evidence="2">The sequence shown here is derived from an EMBL/GenBank/DDBJ whole genome shotgun (WGS) entry which is preliminary data.</text>
</comment>
<feature type="region of interest" description="Disordered" evidence="1">
    <location>
        <begin position="1"/>
        <end position="23"/>
    </location>
</feature>
<accession>A0A392N7P2</accession>
<proteinExistence type="predicted"/>
<dbReference type="AlphaFoldDB" id="A0A392N7P2"/>
<evidence type="ECO:0000313" key="3">
    <source>
        <dbReference type="Proteomes" id="UP000265520"/>
    </source>
</evidence>